<name>A0A0K0FDV2_STRVS</name>
<evidence type="ECO:0000313" key="1">
    <source>
        <dbReference type="Proteomes" id="UP000035680"/>
    </source>
</evidence>
<dbReference type="AlphaFoldDB" id="A0A0K0FDV2"/>
<proteinExistence type="predicted"/>
<reference evidence="1" key="1">
    <citation type="submission" date="2014-07" db="EMBL/GenBank/DDBJ databases">
        <authorList>
            <person name="Martin A.A"/>
            <person name="De Silva N."/>
        </authorList>
    </citation>
    <scope>NUCLEOTIDE SEQUENCE</scope>
</reference>
<reference evidence="2" key="2">
    <citation type="submission" date="2015-08" db="UniProtKB">
        <authorList>
            <consortium name="WormBaseParasite"/>
        </authorList>
    </citation>
    <scope>IDENTIFICATION</scope>
</reference>
<keyword evidence="1" id="KW-1185">Reference proteome</keyword>
<protein>
    <submittedName>
        <fullName evidence="2">FRIGIDA-like protein</fullName>
    </submittedName>
</protein>
<accession>A0A0K0FDV2</accession>
<sequence length="150" mass="17442">MPSIVDAFLSSISSASRCYKDVETMYAETRKYSELNELWKVFKDIIRYKNKEVRRLIVERLVEKDVEKKRSLSTPCAITIVQRQINAALGELGDFIVFNLGYFFICDEEQDLSKHAEKVSKCIKDVLIYNSVSRQKLHQIDNCDIAFNFS</sequence>
<dbReference type="Proteomes" id="UP000035680">
    <property type="component" value="Unassembled WGS sequence"/>
</dbReference>
<organism evidence="1 2">
    <name type="scientific">Strongyloides venezuelensis</name>
    <name type="common">Threadworm</name>
    <dbReference type="NCBI Taxonomy" id="75913"/>
    <lineage>
        <taxon>Eukaryota</taxon>
        <taxon>Metazoa</taxon>
        <taxon>Ecdysozoa</taxon>
        <taxon>Nematoda</taxon>
        <taxon>Chromadorea</taxon>
        <taxon>Rhabditida</taxon>
        <taxon>Tylenchina</taxon>
        <taxon>Panagrolaimomorpha</taxon>
        <taxon>Strongyloidoidea</taxon>
        <taxon>Strongyloididae</taxon>
        <taxon>Strongyloides</taxon>
    </lineage>
</organism>
<dbReference type="WBParaSite" id="SVE_0702900.1">
    <property type="protein sequence ID" value="SVE_0702900.1"/>
    <property type="gene ID" value="SVE_0702900"/>
</dbReference>
<evidence type="ECO:0000313" key="2">
    <source>
        <dbReference type="WBParaSite" id="SVE_0702900.1"/>
    </source>
</evidence>